<dbReference type="InterPro" id="IPR019430">
    <property type="entry name" value="7TM_GPCR_serpentine_rcpt_Srx"/>
</dbReference>
<dbReference type="Gene3D" id="1.20.1070.10">
    <property type="entry name" value="Rhodopsin 7-helix transmembrane proteins"/>
    <property type="match status" value="1"/>
</dbReference>
<dbReference type="SUPFAM" id="SSF81321">
    <property type="entry name" value="Family A G protein-coupled receptor-like"/>
    <property type="match status" value="1"/>
</dbReference>
<accession>A0A4U5NXA7</accession>
<feature type="domain" description="7TM GPCR serpentine receptor class x (Srx)" evidence="2">
    <location>
        <begin position="19"/>
        <end position="235"/>
    </location>
</feature>
<feature type="transmembrane region" description="Helical" evidence="1">
    <location>
        <begin position="12"/>
        <end position="34"/>
    </location>
</feature>
<feature type="transmembrane region" description="Helical" evidence="1">
    <location>
        <begin position="46"/>
        <end position="68"/>
    </location>
</feature>
<name>A0A4U5NXA7_STECR</name>
<sequence>MGIRTPIPLDDVLASVVMITIGLIGMAVNTYVFIAVRRVTTHFGYAFGNLCLSHTVANLGVVSTFSLLVGPITILEPAFHQTYWGKRFGQILILFWNAAVFSHLLIALNRCVRMFKPVLYEKIFTRHFTIGSIVFAWFMAFVQVFSYFWEQCTFGFVRERYSFAFINSSCSYYIGRIFDYYMSIFMVSAIATLDFCTFIKIRKFKKVGTVMPQSNFIQNPTTVRRIRDVKFFFQASHL</sequence>
<evidence type="ECO:0000256" key="1">
    <source>
        <dbReference type="SAM" id="Phobius"/>
    </source>
</evidence>
<dbReference type="AlphaFoldDB" id="A0A4U5NXA7"/>
<evidence type="ECO:0000313" key="4">
    <source>
        <dbReference type="Proteomes" id="UP000298663"/>
    </source>
</evidence>
<keyword evidence="1" id="KW-0812">Transmembrane</keyword>
<evidence type="ECO:0000313" key="3">
    <source>
        <dbReference type="EMBL" id="TKR88247.1"/>
    </source>
</evidence>
<dbReference type="Pfam" id="PF10328">
    <property type="entry name" value="7TM_GPCR_Srx"/>
    <property type="match status" value="1"/>
</dbReference>
<dbReference type="PANTHER" id="PTHR23017:SF3">
    <property type="entry name" value="G-PROTEIN COUPLED RECEPTORS FAMILY 1 PROFILE DOMAIN-CONTAINING PROTEIN"/>
    <property type="match status" value="1"/>
</dbReference>
<dbReference type="CDD" id="cd00637">
    <property type="entry name" value="7tm_classA_rhodopsin-like"/>
    <property type="match status" value="1"/>
</dbReference>
<feature type="transmembrane region" description="Helical" evidence="1">
    <location>
        <begin position="128"/>
        <end position="149"/>
    </location>
</feature>
<dbReference type="Proteomes" id="UP000298663">
    <property type="component" value="Unassembled WGS sequence"/>
</dbReference>
<feature type="transmembrane region" description="Helical" evidence="1">
    <location>
        <begin position="88"/>
        <end position="108"/>
    </location>
</feature>
<comment type="caution">
    <text evidence="3">The sequence shown here is derived from an EMBL/GenBank/DDBJ whole genome shotgun (WGS) entry which is preliminary data.</text>
</comment>
<gene>
    <name evidence="3" type="ORF">L596_012521</name>
</gene>
<reference evidence="3 4" key="1">
    <citation type="journal article" date="2015" name="Genome Biol.">
        <title>Comparative genomics of Steinernema reveals deeply conserved gene regulatory networks.</title>
        <authorList>
            <person name="Dillman A.R."/>
            <person name="Macchietto M."/>
            <person name="Porter C.F."/>
            <person name="Rogers A."/>
            <person name="Williams B."/>
            <person name="Antoshechkin I."/>
            <person name="Lee M.M."/>
            <person name="Goodwin Z."/>
            <person name="Lu X."/>
            <person name="Lewis E.E."/>
            <person name="Goodrich-Blair H."/>
            <person name="Stock S.P."/>
            <person name="Adams B.J."/>
            <person name="Sternberg P.W."/>
            <person name="Mortazavi A."/>
        </authorList>
    </citation>
    <scope>NUCLEOTIDE SEQUENCE [LARGE SCALE GENOMIC DNA]</scope>
    <source>
        <strain evidence="3 4">ALL</strain>
    </source>
</reference>
<reference evidence="3 4" key="2">
    <citation type="journal article" date="2019" name="G3 (Bethesda)">
        <title>Hybrid Assembly of the Genome of the Entomopathogenic Nematode Steinernema carpocapsae Identifies the X-Chromosome.</title>
        <authorList>
            <person name="Serra L."/>
            <person name="Macchietto M."/>
            <person name="Macias-Munoz A."/>
            <person name="McGill C.J."/>
            <person name="Rodriguez I.M."/>
            <person name="Rodriguez B."/>
            <person name="Murad R."/>
            <person name="Mortazavi A."/>
        </authorList>
    </citation>
    <scope>NUCLEOTIDE SEQUENCE [LARGE SCALE GENOMIC DNA]</scope>
    <source>
        <strain evidence="3 4">ALL</strain>
    </source>
</reference>
<proteinExistence type="predicted"/>
<dbReference type="EMBL" id="AZBU02000003">
    <property type="protein sequence ID" value="TKR88247.1"/>
    <property type="molecule type" value="Genomic_DNA"/>
</dbReference>
<evidence type="ECO:0000259" key="2">
    <source>
        <dbReference type="Pfam" id="PF10328"/>
    </source>
</evidence>
<keyword evidence="1" id="KW-1133">Transmembrane helix</keyword>
<protein>
    <recommendedName>
        <fullName evidence="2">7TM GPCR serpentine receptor class x (Srx) domain-containing protein</fullName>
    </recommendedName>
</protein>
<keyword evidence="4" id="KW-1185">Reference proteome</keyword>
<feature type="transmembrane region" description="Helical" evidence="1">
    <location>
        <begin position="180"/>
        <end position="201"/>
    </location>
</feature>
<dbReference type="OrthoDB" id="5874085at2759"/>
<keyword evidence="1" id="KW-0472">Membrane</keyword>
<organism evidence="3 4">
    <name type="scientific">Steinernema carpocapsae</name>
    <name type="common">Entomopathogenic nematode</name>
    <dbReference type="NCBI Taxonomy" id="34508"/>
    <lineage>
        <taxon>Eukaryota</taxon>
        <taxon>Metazoa</taxon>
        <taxon>Ecdysozoa</taxon>
        <taxon>Nematoda</taxon>
        <taxon>Chromadorea</taxon>
        <taxon>Rhabditida</taxon>
        <taxon>Tylenchina</taxon>
        <taxon>Panagrolaimomorpha</taxon>
        <taxon>Strongyloidoidea</taxon>
        <taxon>Steinernematidae</taxon>
        <taxon>Steinernema</taxon>
    </lineage>
</organism>
<dbReference type="PANTHER" id="PTHR23017">
    <property type="entry name" value="SERPENTINE RECEPTOR, CLASS X"/>
    <property type="match status" value="1"/>
</dbReference>